<dbReference type="GO" id="GO:0020037">
    <property type="term" value="F:heme binding"/>
    <property type="evidence" value="ECO:0007669"/>
    <property type="project" value="InterPro"/>
</dbReference>
<dbReference type="SUPFAM" id="SSF46626">
    <property type="entry name" value="Cytochrome c"/>
    <property type="match status" value="1"/>
</dbReference>
<accession>A0A0Q3K953</accession>
<evidence type="ECO:0000313" key="1">
    <source>
        <dbReference type="EMBL" id="KQK26163.1"/>
    </source>
</evidence>
<dbReference type="AlphaFoldDB" id="A0A0Q3K953"/>
<comment type="caution">
    <text evidence="1">The sequence shown here is derived from an EMBL/GenBank/DDBJ whole genome shotgun (WGS) entry which is preliminary data.</text>
</comment>
<dbReference type="Proteomes" id="UP000051682">
    <property type="component" value="Unassembled WGS sequence"/>
</dbReference>
<evidence type="ECO:0008006" key="3">
    <source>
        <dbReference type="Google" id="ProtNLM"/>
    </source>
</evidence>
<organism evidence="1 2">
    <name type="scientific">Chryseobacterium aquaticum</name>
    <dbReference type="NCBI Taxonomy" id="452084"/>
    <lineage>
        <taxon>Bacteria</taxon>
        <taxon>Pseudomonadati</taxon>
        <taxon>Bacteroidota</taxon>
        <taxon>Flavobacteriia</taxon>
        <taxon>Flavobacteriales</taxon>
        <taxon>Weeksellaceae</taxon>
        <taxon>Chryseobacterium group</taxon>
        <taxon>Chryseobacterium</taxon>
    </lineage>
</organism>
<sequence>MVLTFIEYFKMRKTIYLTGFLLFAIACESNTYEEISDNTPIADLVRYETNVKPIIENSCISCHSSSSFKPLSNYNEVKDNIDIIINRIQRPNGDPLRMPQGGSMSSNQINLIVKWKNDGLIEK</sequence>
<dbReference type="GO" id="GO:0009055">
    <property type="term" value="F:electron transfer activity"/>
    <property type="evidence" value="ECO:0007669"/>
    <property type="project" value="InterPro"/>
</dbReference>
<dbReference type="OrthoDB" id="9786191at2"/>
<dbReference type="EMBL" id="LLYZ01000005">
    <property type="protein sequence ID" value="KQK26163.1"/>
    <property type="molecule type" value="Genomic_DNA"/>
</dbReference>
<reference evidence="1 2" key="1">
    <citation type="submission" date="2015-10" db="EMBL/GenBank/DDBJ databases">
        <title>Chryseobacterium aquaticum genome.</title>
        <authorList>
            <person name="Newman J.D."/>
            <person name="Ferguson M.B."/>
            <person name="Miller J.R."/>
        </authorList>
    </citation>
    <scope>NUCLEOTIDE SEQUENCE [LARGE SCALE GENOMIC DNA]</scope>
    <source>
        <strain evidence="1 2">KCTC 12483</strain>
    </source>
</reference>
<protein>
    <recommendedName>
        <fullName evidence="3">Cytochrome c domain-containing protein</fullName>
    </recommendedName>
</protein>
<dbReference type="STRING" id="452084.AR438_11335"/>
<dbReference type="InterPro" id="IPR036909">
    <property type="entry name" value="Cyt_c-like_dom_sf"/>
</dbReference>
<gene>
    <name evidence="1" type="ORF">AR438_11335</name>
</gene>
<keyword evidence="2" id="KW-1185">Reference proteome</keyword>
<name>A0A0Q3K953_9FLAO</name>
<proteinExistence type="predicted"/>
<evidence type="ECO:0000313" key="2">
    <source>
        <dbReference type="Proteomes" id="UP000051682"/>
    </source>
</evidence>